<dbReference type="Proteomes" id="UP001293791">
    <property type="component" value="Unassembled WGS sequence"/>
</dbReference>
<name>A0ABU5L8S7_9RICK</name>
<comment type="caution">
    <text evidence="2">The sequence shown here is derived from an EMBL/GenBank/DDBJ whole genome shotgun (WGS) entry which is preliminary data.</text>
</comment>
<proteinExistence type="predicted"/>
<keyword evidence="3" id="KW-1185">Reference proteome</keyword>
<dbReference type="EMBL" id="JARGYT010000058">
    <property type="protein sequence ID" value="MDZ5762527.1"/>
    <property type="molecule type" value="Genomic_DNA"/>
</dbReference>
<accession>A0ABU5L8S7</accession>
<evidence type="ECO:0000256" key="1">
    <source>
        <dbReference type="SAM" id="MobiDB-lite"/>
    </source>
</evidence>
<protein>
    <submittedName>
        <fullName evidence="2">Uncharacterized protein</fullName>
    </submittedName>
</protein>
<organism evidence="2 3">
    <name type="scientific">Candidatus Cyrtobacter comes</name>
    <dbReference type="NCBI Taxonomy" id="675776"/>
    <lineage>
        <taxon>Bacteria</taxon>
        <taxon>Pseudomonadati</taxon>
        <taxon>Pseudomonadota</taxon>
        <taxon>Alphaproteobacteria</taxon>
        <taxon>Rickettsiales</taxon>
        <taxon>Candidatus Midichloriaceae</taxon>
        <taxon>Candidatus Cyrtobacter</taxon>
    </lineage>
</organism>
<feature type="region of interest" description="Disordered" evidence="1">
    <location>
        <begin position="1"/>
        <end position="31"/>
    </location>
</feature>
<gene>
    <name evidence="2" type="ORF">Cyrtocomes_00914</name>
</gene>
<evidence type="ECO:0000313" key="3">
    <source>
        <dbReference type="Proteomes" id="UP001293791"/>
    </source>
</evidence>
<evidence type="ECO:0000313" key="2">
    <source>
        <dbReference type="EMBL" id="MDZ5762527.1"/>
    </source>
</evidence>
<feature type="compositionally biased region" description="Low complexity" evidence="1">
    <location>
        <begin position="1"/>
        <end position="21"/>
    </location>
</feature>
<reference evidence="2 3" key="1">
    <citation type="submission" date="2023-02" db="EMBL/GenBank/DDBJ databases">
        <title>Host association and intracellularity evolved multiple times independently in the Rickettsiales.</title>
        <authorList>
            <person name="Castelli M."/>
            <person name="Nardi T."/>
            <person name="Gammuto L."/>
            <person name="Bellinzona G."/>
            <person name="Sabaneyeva E."/>
            <person name="Potekhin A."/>
            <person name="Serra V."/>
            <person name="Petroni G."/>
            <person name="Sassera D."/>
        </authorList>
    </citation>
    <scope>NUCLEOTIDE SEQUENCE [LARGE SCALE GENOMIC DNA]</scope>
    <source>
        <strain evidence="2 3">BOD18</strain>
    </source>
</reference>
<sequence>MSSASKASKAPKTSKASASKGSKNEISNRGAATVLKTYGGRTVEPVRYAGSIIGHGSYMAARFQDDGSLVLDSLGVPVPYRNIQLPS</sequence>